<keyword evidence="3" id="KW-1185">Reference proteome</keyword>
<dbReference type="PANTHER" id="PTHR33116">
    <property type="entry name" value="REVERSE TRANSCRIPTASE ZINC-BINDING DOMAIN-CONTAINING PROTEIN-RELATED-RELATED"/>
    <property type="match status" value="1"/>
</dbReference>
<dbReference type="InterPro" id="IPR043502">
    <property type="entry name" value="DNA/RNA_pol_sf"/>
</dbReference>
<dbReference type="GeneID" id="110787661"/>
<feature type="domain" description="Reverse transcriptase zinc-binding" evidence="2">
    <location>
        <begin position="434"/>
        <end position="516"/>
    </location>
</feature>
<dbReference type="RefSeq" id="XP_056688751.1">
    <property type="nucleotide sequence ID" value="XM_056832773.1"/>
</dbReference>
<dbReference type="SUPFAM" id="SSF56672">
    <property type="entry name" value="DNA/RNA polymerases"/>
    <property type="match status" value="1"/>
</dbReference>
<dbReference type="Proteomes" id="UP000813463">
    <property type="component" value="Chromosome 6"/>
</dbReference>
<feature type="domain" description="Reverse transcriptase" evidence="1">
    <location>
        <begin position="170"/>
        <end position="257"/>
    </location>
</feature>
<accession>A0ABM3QZL9</accession>
<protein>
    <recommendedName>
        <fullName evidence="5">Reverse transcriptase domain-containing protein</fullName>
    </recommendedName>
</protein>
<organism evidence="3 4">
    <name type="scientific">Spinacia oleracea</name>
    <name type="common">Spinach</name>
    <dbReference type="NCBI Taxonomy" id="3562"/>
    <lineage>
        <taxon>Eukaryota</taxon>
        <taxon>Viridiplantae</taxon>
        <taxon>Streptophyta</taxon>
        <taxon>Embryophyta</taxon>
        <taxon>Tracheophyta</taxon>
        <taxon>Spermatophyta</taxon>
        <taxon>Magnoliopsida</taxon>
        <taxon>eudicotyledons</taxon>
        <taxon>Gunneridae</taxon>
        <taxon>Pentapetalae</taxon>
        <taxon>Caryophyllales</taxon>
        <taxon>Chenopodiaceae</taxon>
        <taxon>Chenopodioideae</taxon>
        <taxon>Anserineae</taxon>
        <taxon>Spinacia</taxon>
    </lineage>
</organism>
<dbReference type="Pfam" id="PF13966">
    <property type="entry name" value="zf-RVT"/>
    <property type="match status" value="1"/>
</dbReference>
<name>A0ABM3QZL9_SPIOL</name>
<evidence type="ECO:0000259" key="1">
    <source>
        <dbReference type="Pfam" id="PF00078"/>
    </source>
</evidence>
<evidence type="ECO:0008006" key="5">
    <source>
        <dbReference type="Google" id="ProtNLM"/>
    </source>
</evidence>
<reference evidence="4" key="2">
    <citation type="submission" date="2025-08" db="UniProtKB">
        <authorList>
            <consortium name="RefSeq"/>
        </authorList>
    </citation>
    <scope>IDENTIFICATION</scope>
    <source>
        <tissue evidence="4">Leaf</tissue>
    </source>
</reference>
<evidence type="ECO:0000259" key="2">
    <source>
        <dbReference type="Pfam" id="PF13966"/>
    </source>
</evidence>
<proteinExistence type="predicted"/>
<dbReference type="Pfam" id="PF00078">
    <property type="entry name" value="RVT_1"/>
    <property type="match status" value="1"/>
</dbReference>
<dbReference type="InterPro" id="IPR000477">
    <property type="entry name" value="RT_dom"/>
</dbReference>
<dbReference type="InterPro" id="IPR026960">
    <property type="entry name" value="RVT-Znf"/>
</dbReference>
<reference evidence="3" key="1">
    <citation type="journal article" date="2021" name="Nat. Commun.">
        <title>Genomic analyses provide insights into spinach domestication and the genetic basis of agronomic traits.</title>
        <authorList>
            <person name="Cai X."/>
            <person name="Sun X."/>
            <person name="Xu C."/>
            <person name="Sun H."/>
            <person name="Wang X."/>
            <person name="Ge C."/>
            <person name="Zhang Z."/>
            <person name="Wang Q."/>
            <person name="Fei Z."/>
            <person name="Jiao C."/>
            <person name="Wang Q."/>
        </authorList>
    </citation>
    <scope>NUCLEOTIDE SEQUENCE [LARGE SCALE GENOMIC DNA]</scope>
    <source>
        <strain evidence="3">cv. Varoflay</strain>
    </source>
</reference>
<dbReference type="PANTHER" id="PTHR33116:SF84">
    <property type="entry name" value="RNA-DIRECTED DNA POLYMERASE"/>
    <property type="match status" value="1"/>
</dbReference>
<sequence>MEYYRKLLGTESASRSIVMPEIVHVGPTLEQLQKDQLLVPVTGEEVKHAMFSINGDKAPGPDGFGSHFFKENWNIVGEDVTKAFLDFFHTEKLLKKINSTTITLIPKTKCPKPENQGAFVHGRFIMHNIMMCQEIVRQYGRKNASPGCLIKLDMQKAYDTIEWDFFGRNVGDPLSPLLFVVCMEYLSRTLHKVGEDSYFKFHPRCRSTKLTHLCFADDLILCCKGAFNSIHLLLKGFKLFSNTSGLKANIQKYAVYCAGMKPDVVAAGLVDKMMARIKTWSSRNISFAGRITLINAVLLSIHSYWAQVFILPKHVLKTVEAICRAFLWQGTYFCTKPGYVALEKVCSPKKEGGLGIRKVQAWNIAALGKYVWAIARKQDTMWVRWVNAIYIKAADWWEYQSKADNGWYWRKICGVKEDLKVLFTKAELAQMHKYSIHKVYQKLVQHHDKVPWGSAVWNRASIPKTRVICWLMVQGRLQTRTRLHKMGIYNSTKCLLYEAKGETHSHLFFDCEYSRRCLQGIESWLDIPTSKVHYMGLLRWIKWKSNCSKFQKTAMHTAVNAIVYVLWRARNDALWNQKVPTPSATIRFIQRSVIDRLAHIGAKQPSTADQIWWKNKCAI</sequence>
<evidence type="ECO:0000313" key="3">
    <source>
        <dbReference type="Proteomes" id="UP000813463"/>
    </source>
</evidence>
<evidence type="ECO:0000313" key="4">
    <source>
        <dbReference type="RefSeq" id="XP_056688751.1"/>
    </source>
</evidence>
<dbReference type="CDD" id="cd01650">
    <property type="entry name" value="RT_nLTR_like"/>
    <property type="match status" value="1"/>
</dbReference>
<gene>
    <name evidence="4" type="primary">LOC110787661</name>
</gene>